<comment type="similarity">
    <text evidence="1">Belongs to the TYW3 family.</text>
</comment>
<feature type="region of interest" description="Disordered" evidence="9">
    <location>
        <begin position="113"/>
        <end position="158"/>
    </location>
</feature>
<keyword evidence="6" id="KW-0819">tRNA processing</keyword>
<dbReference type="Pfam" id="PF02676">
    <property type="entry name" value="TYW3"/>
    <property type="match status" value="1"/>
</dbReference>
<dbReference type="EMBL" id="CM000644">
    <property type="protein sequence ID" value="EED90870.1"/>
    <property type="molecule type" value="Genomic_DNA"/>
</dbReference>
<reference evidence="11 12" key="1">
    <citation type="journal article" date="2004" name="Science">
        <title>The genome of the diatom Thalassiosira pseudonana: ecology, evolution, and metabolism.</title>
        <authorList>
            <person name="Armbrust E.V."/>
            <person name="Berges J.A."/>
            <person name="Bowler C."/>
            <person name="Green B.R."/>
            <person name="Martinez D."/>
            <person name="Putnam N.H."/>
            <person name="Zhou S."/>
            <person name="Allen A.E."/>
            <person name="Apt K.E."/>
            <person name="Bechner M."/>
            <person name="Brzezinski M.A."/>
            <person name="Chaal B.K."/>
            <person name="Chiovitti A."/>
            <person name="Davis A.K."/>
            <person name="Demarest M.S."/>
            <person name="Detter J.C."/>
            <person name="Glavina T."/>
            <person name="Goodstein D."/>
            <person name="Hadi M.Z."/>
            <person name="Hellsten U."/>
            <person name="Hildebrand M."/>
            <person name="Jenkins B.D."/>
            <person name="Jurka J."/>
            <person name="Kapitonov V.V."/>
            <person name="Kroger N."/>
            <person name="Lau W.W."/>
            <person name="Lane T.W."/>
            <person name="Larimer F.W."/>
            <person name="Lippmeier J.C."/>
            <person name="Lucas S."/>
            <person name="Medina M."/>
            <person name="Montsant A."/>
            <person name="Obornik M."/>
            <person name="Parker M.S."/>
            <person name="Palenik B."/>
            <person name="Pazour G.J."/>
            <person name="Richardson P.M."/>
            <person name="Rynearson T.A."/>
            <person name="Saito M.A."/>
            <person name="Schwartz D.C."/>
            <person name="Thamatrakoln K."/>
            <person name="Valentin K."/>
            <person name="Vardi A."/>
            <person name="Wilkerson F.P."/>
            <person name="Rokhsar D.S."/>
        </authorList>
    </citation>
    <scope>NUCLEOTIDE SEQUENCE [LARGE SCALE GENOMIC DNA]</scope>
    <source>
        <strain evidence="11 12">CCMP1335</strain>
    </source>
</reference>
<feature type="compositionally biased region" description="Basic and acidic residues" evidence="9">
    <location>
        <begin position="74"/>
        <end position="84"/>
    </location>
</feature>
<evidence type="ECO:0000256" key="5">
    <source>
        <dbReference type="ARBA" id="ARBA00022691"/>
    </source>
</evidence>
<dbReference type="InterPro" id="IPR015915">
    <property type="entry name" value="Kelch-typ_b-propeller"/>
</dbReference>
<accession>B8C6V7</accession>
<dbReference type="Proteomes" id="UP000001449">
    <property type="component" value="Chromosome 8"/>
</dbReference>
<protein>
    <recommendedName>
        <fullName evidence="2">tRNA(Phe) 7-[(3-amino-3-carboxypropyl)-4-demethylwyosine(37)-N(4)]-methyltransferase</fullName>
        <ecNumber evidence="2">2.1.1.282</ecNumber>
    </recommendedName>
    <alternativeName>
        <fullName evidence="7">tRNA(Phe) 7-((3-amino-3-carboxypropyl)-4-demethylwyosine(37)-N(4))-methyltransferase</fullName>
    </alternativeName>
</protein>
<feature type="region of interest" description="Disordered" evidence="9">
    <location>
        <begin position="64"/>
        <end position="84"/>
    </location>
</feature>
<feature type="compositionally biased region" description="Polar residues" evidence="9">
    <location>
        <begin position="27"/>
        <end position="52"/>
    </location>
</feature>
<feature type="region of interest" description="Disordered" evidence="9">
    <location>
        <begin position="1"/>
        <end position="52"/>
    </location>
</feature>
<evidence type="ECO:0000313" key="12">
    <source>
        <dbReference type="Proteomes" id="UP000001449"/>
    </source>
</evidence>
<dbReference type="KEGG" id="tps:THAPSDRAFT_23751"/>
<feature type="compositionally biased region" description="Low complexity" evidence="9">
    <location>
        <begin position="7"/>
        <end position="18"/>
    </location>
</feature>
<dbReference type="Gene3D" id="2.120.10.80">
    <property type="entry name" value="Kelch-type beta propeller"/>
    <property type="match status" value="1"/>
</dbReference>
<keyword evidence="3" id="KW-0489">Methyltransferase</keyword>
<dbReference type="InParanoid" id="B8C6V7"/>
<dbReference type="SUPFAM" id="SSF111278">
    <property type="entry name" value="SSo0622-like"/>
    <property type="match status" value="1"/>
</dbReference>
<comment type="catalytic activity">
    <reaction evidence="8">
        <text>4-demethyl-7-[(3S)-3-amino-3-carboxypropyl]wyosine(37) in tRNA(Phe) + S-adenosyl-L-methionine = 7-[(3S)-3-amino-3-carboxypropyl]wyosine(37) in tRNA(Phe) + S-adenosyl-L-homocysteine + H(+)</text>
        <dbReference type="Rhea" id="RHEA:36635"/>
        <dbReference type="Rhea" id="RHEA-COMP:10378"/>
        <dbReference type="Rhea" id="RHEA-COMP:10379"/>
        <dbReference type="ChEBI" id="CHEBI:15378"/>
        <dbReference type="ChEBI" id="CHEBI:57856"/>
        <dbReference type="ChEBI" id="CHEBI:59789"/>
        <dbReference type="ChEBI" id="CHEBI:73543"/>
        <dbReference type="ChEBI" id="CHEBI:73550"/>
        <dbReference type="EC" id="2.1.1.282"/>
    </reaction>
</comment>
<gene>
    <name evidence="11" type="ORF">THAPSDRAFT_23751</name>
</gene>
<evidence type="ECO:0000256" key="6">
    <source>
        <dbReference type="ARBA" id="ARBA00022694"/>
    </source>
</evidence>
<dbReference type="GO" id="GO:0008175">
    <property type="term" value="F:tRNA methyltransferase activity"/>
    <property type="evidence" value="ECO:0000318"/>
    <property type="project" value="GO_Central"/>
</dbReference>
<dbReference type="InterPro" id="IPR036602">
    <property type="entry name" value="tRNA_yW-synthesising-like_sf"/>
</dbReference>
<dbReference type="PANTHER" id="PTHR48418">
    <property type="entry name" value="TRNA WYBUTOSINE-SYNTHESIZING PROTEIN 3"/>
    <property type="match status" value="1"/>
</dbReference>
<dbReference type="GeneID" id="7450162"/>
<evidence type="ECO:0000259" key="10">
    <source>
        <dbReference type="Pfam" id="PF02676"/>
    </source>
</evidence>
<dbReference type="PaxDb" id="35128-Thaps23751"/>
<dbReference type="OMA" id="TCAMRES"/>
<dbReference type="RefSeq" id="XP_002292019.1">
    <property type="nucleotide sequence ID" value="XM_002291983.1"/>
</dbReference>
<dbReference type="InterPro" id="IPR003827">
    <property type="entry name" value="tRNA_yW-synthesising"/>
</dbReference>
<dbReference type="SUPFAM" id="SSF117281">
    <property type="entry name" value="Kelch motif"/>
    <property type="match status" value="1"/>
</dbReference>
<evidence type="ECO:0000256" key="1">
    <source>
        <dbReference type="ARBA" id="ARBA00008569"/>
    </source>
</evidence>
<dbReference type="GO" id="GO:0005737">
    <property type="term" value="C:cytoplasm"/>
    <property type="evidence" value="ECO:0000318"/>
    <property type="project" value="GO_Central"/>
</dbReference>
<evidence type="ECO:0000256" key="7">
    <source>
        <dbReference type="ARBA" id="ARBA00030554"/>
    </source>
</evidence>
<proteinExistence type="inferred from homology"/>
<dbReference type="eggNOG" id="KOG1228">
    <property type="taxonomic scope" value="Eukaryota"/>
</dbReference>
<dbReference type="GO" id="GO:0031591">
    <property type="term" value="P:wybutosine biosynthetic process"/>
    <property type="evidence" value="ECO:0000318"/>
    <property type="project" value="GO_Central"/>
</dbReference>
<dbReference type="EC" id="2.1.1.282" evidence="2"/>
<evidence type="ECO:0000313" key="11">
    <source>
        <dbReference type="EMBL" id="EED90870.1"/>
    </source>
</evidence>
<feature type="domain" description="tRNA wybutosine-synthesizing protein" evidence="10">
    <location>
        <begin position="68"/>
        <end position="319"/>
    </location>
</feature>
<reference evidence="11 12" key="2">
    <citation type="journal article" date="2008" name="Nature">
        <title>The Phaeodactylum genome reveals the evolutionary history of diatom genomes.</title>
        <authorList>
            <person name="Bowler C."/>
            <person name="Allen A.E."/>
            <person name="Badger J.H."/>
            <person name="Grimwood J."/>
            <person name="Jabbari K."/>
            <person name="Kuo A."/>
            <person name="Maheswari U."/>
            <person name="Martens C."/>
            <person name="Maumus F."/>
            <person name="Otillar R.P."/>
            <person name="Rayko E."/>
            <person name="Salamov A."/>
            <person name="Vandepoele K."/>
            <person name="Beszteri B."/>
            <person name="Gruber A."/>
            <person name="Heijde M."/>
            <person name="Katinka M."/>
            <person name="Mock T."/>
            <person name="Valentin K."/>
            <person name="Verret F."/>
            <person name="Berges J.A."/>
            <person name="Brownlee C."/>
            <person name="Cadoret J.P."/>
            <person name="Chiovitti A."/>
            <person name="Choi C.J."/>
            <person name="Coesel S."/>
            <person name="De Martino A."/>
            <person name="Detter J.C."/>
            <person name="Durkin C."/>
            <person name="Falciatore A."/>
            <person name="Fournet J."/>
            <person name="Haruta M."/>
            <person name="Huysman M.J."/>
            <person name="Jenkins B.D."/>
            <person name="Jiroutova K."/>
            <person name="Jorgensen R.E."/>
            <person name="Joubert Y."/>
            <person name="Kaplan A."/>
            <person name="Kroger N."/>
            <person name="Kroth P.G."/>
            <person name="La Roche J."/>
            <person name="Lindquist E."/>
            <person name="Lommer M."/>
            <person name="Martin-Jezequel V."/>
            <person name="Lopez P.J."/>
            <person name="Lucas S."/>
            <person name="Mangogna M."/>
            <person name="McGinnis K."/>
            <person name="Medlin L.K."/>
            <person name="Montsant A."/>
            <person name="Oudot-Le Secq M.P."/>
            <person name="Napoli C."/>
            <person name="Obornik M."/>
            <person name="Parker M.S."/>
            <person name="Petit J.L."/>
            <person name="Porcel B.M."/>
            <person name="Poulsen N."/>
            <person name="Robison M."/>
            <person name="Rychlewski L."/>
            <person name="Rynearson T.A."/>
            <person name="Schmutz J."/>
            <person name="Shapiro H."/>
            <person name="Siaut M."/>
            <person name="Stanley M."/>
            <person name="Sussman M.R."/>
            <person name="Taylor A.R."/>
            <person name="Vardi A."/>
            <person name="von Dassow P."/>
            <person name="Vyverman W."/>
            <person name="Willis A."/>
            <person name="Wyrwicz L.S."/>
            <person name="Rokhsar D.S."/>
            <person name="Weissenbach J."/>
            <person name="Armbrust E.V."/>
            <person name="Green B.R."/>
            <person name="Van de Peer Y."/>
            <person name="Grigoriev I.V."/>
        </authorList>
    </citation>
    <scope>NUCLEOTIDE SEQUENCE [LARGE SCALE GENOMIC DNA]</scope>
    <source>
        <strain evidence="11 12">CCMP1335</strain>
    </source>
</reference>
<evidence type="ECO:0000256" key="2">
    <source>
        <dbReference type="ARBA" id="ARBA00012750"/>
    </source>
</evidence>
<dbReference type="GO" id="GO:0030488">
    <property type="term" value="P:tRNA methylation"/>
    <property type="evidence" value="ECO:0000318"/>
    <property type="project" value="GO_Central"/>
</dbReference>
<name>B8C6V7_THAPS</name>
<dbReference type="HOGENOM" id="CLU_338763_0_0_1"/>
<sequence length="840" mass="91201">MDKKRWSPILSCPSSSSSTAMTHPDNHTSSSQPLVSSTVNANSTTLPSFPSLRSRNLHTLYGTDHVTGEYSTEGNDKSPKGSVDEKARPLVDLINRHPEYVTLSSCSGRVALFDPSGGGGSEEEEEEASNGVEHDGLATRGDSLVDADDTPQRAKSTKISGKGRGKWIFVTHDILPDLGHQMIQSLRTVGEERRLREQHHKRQTSQHNNNPPITFKHEPPLLHIAASSLAAGKKLLHIVKSVCALRESGLVLTDQRVTVEVRTTGTLLCLPLMITFKDEPRQGFELQPNDMYLMSLADMANERMAQNEIVLQRIYAALEAELFQYCEESSDCLASTTDEPGKTLDNEKYSVTLQLLPSLNVWKSAAVSYPLPSKDGQTEFNNFYVLAFGGQGVGPTSKDLSNTKISSCRRWDTVFCLSQRNGVWSDHWSIVSMKSSSDATDIDTNAGSEDCGEVFGLLGTPSDVRGVLPEPRFGHSCNCLQSESCDKDEPLLVISGGTGISSTSDGTSITTTLSSVHILSRVLDDANGLSHFVWGRISDLPAPRSYHATAVAKSQHKDHLFVFGGVKESNDAFCSSDTSDDSVFVVELSGVRKPTTTKSYELVGHDIPSLIGASAATPKTGSEMPHIVLIGGVEEQTQHTPGSRHANRNAIKILQLESSSSGVVARRCGVSITATDVMDFGSCVHQSVIALPTEHISSSSIAVVGGGVPSFAFGQSYSRSFAVNIASNHSKKKRNQIAQPPTQNPDSVELKNIHEPQHAHVIYVANRHAKTARTFLEAKGIFDKRYKLIHVNIDGESRIALPLITPWAAGEDEIDSLVVGKGKEMMPFSSSSMSKIMQRR</sequence>
<evidence type="ECO:0000256" key="4">
    <source>
        <dbReference type="ARBA" id="ARBA00022679"/>
    </source>
</evidence>
<evidence type="ECO:0000256" key="8">
    <source>
        <dbReference type="ARBA" id="ARBA00049202"/>
    </source>
</evidence>
<keyword evidence="12" id="KW-1185">Reference proteome</keyword>
<evidence type="ECO:0000256" key="9">
    <source>
        <dbReference type="SAM" id="MobiDB-lite"/>
    </source>
</evidence>
<dbReference type="PANTHER" id="PTHR48418:SF1">
    <property type="entry name" value="TRNA WYBUTOSINE-SYNTHESIZING PROTEIN 3"/>
    <property type="match status" value="1"/>
</dbReference>
<dbReference type="AlphaFoldDB" id="B8C6V7"/>
<organism evidence="11 12">
    <name type="scientific">Thalassiosira pseudonana</name>
    <name type="common">Marine diatom</name>
    <name type="synonym">Cyclotella nana</name>
    <dbReference type="NCBI Taxonomy" id="35128"/>
    <lineage>
        <taxon>Eukaryota</taxon>
        <taxon>Sar</taxon>
        <taxon>Stramenopiles</taxon>
        <taxon>Ochrophyta</taxon>
        <taxon>Bacillariophyta</taxon>
        <taxon>Coscinodiscophyceae</taxon>
        <taxon>Thalassiosirophycidae</taxon>
        <taxon>Thalassiosirales</taxon>
        <taxon>Thalassiosiraceae</taxon>
        <taxon>Thalassiosira</taxon>
    </lineage>
</organism>
<evidence type="ECO:0000256" key="3">
    <source>
        <dbReference type="ARBA" id="ARBA00022603"/>
    </source>
</evidence>
<keyword evidence="5" id="KW-0949">S-adenosyl-L-methionine</keyword>
<dbReference type="Gene3D" id="3.30.1960.10">
    <property type="entry name" value="tRNA wybutosine-synthesizing-like"/>
    <property type="match status" value="1"/>
</dbReference>
<keyword evidence="4" id="KW-0808">Transferase</keyword>